<evidence type="ECO:0000313" key="2">
    <source>
        <dbReference type="Proteomes" id="UP000064189"/>
    </source>
</evidence>
<dbReference type="RefSeq" id="WP_061140812.1">
    <property type="nucleotide sequence ID" value="NZ_LNNH01000010.1"/>
</dbReference>
<name>A0A120GQS4_9BACI</name>
<dbReference type="AlphaFoldDB" id="A0A120GQS4"/>
<sequence length="63" mass="7273">MEEYRLLGKIEHFSQLFVHDTFCHRGFTAHEGVYMVLFRSNNGSSNCFGENIPEKQGIYVNAC</sequence>
<proteinExistence type="predicted"/>
<gene>
    <name evidence="1" type="ORF">AS888_04755</name>
</gene>
<reference evidence="1 2" key="1">
    <citation type="submission" date="2015-11" db="EMBL/GenBank/DDBJ databases">
        <title>Genome Sequence of Bacillus simplex strain VanAntwerpen2.</title>
        <authorList>
            <person name="Couger M.B."/>
        </authorList>
    </citation>
    <scope>NUCLEOTIDE SEQUENCE [LARGE SCALE GENOMIC DNA]</scope>
    <source>
        <strain evidence="1 2">VanAntwerpen02</strain>
    </source>
</reference>
<evidence type="ECO:0000313" key="1">
    <source>
        <dbReference type="EMBL" id="KWW21811.1"/>
    </source>
</evidence>
<protein>
    <submittedName>
        <fullName evidence="1">Uncharacterized protein</fullName>
    </submittedName>
</protein>
<accession>A0A120GQS4</accession>
<comment type="caution">
    <text evidence="1">The sequence shown here is derived from an EMBL/GenBank/DDBJ whole genome shotgun (WGS) entry which is preliminary data.</text>
</comment>
<organism evidence="1 2">
    <name type="scientific">Peribacillus simplex</name>
    <dbReference type="NCBI Taxonomy" id="1478"/>
    <lineage>
        <taxon>Bacteria</taxon>
        <taxon>Bacillati</taxon>
        <taxon>Bacillota</taxon>
        <taxon>Bacilli</taxon>
        <taxon>Bacillales</taxon>
        <taxon>Bacillaceae</taxon>
        <taxon>Peribacillus</taxon>
    </lineage>
</organism>
<dbReference type="Proteomes" id="UP000064189">
    <property type="component" value="Unassembled WGS sequence"/>
</dbReference>
<dbReference type="EMBL" id="LNNH01000010">
    <property type="protein sequence ID" value="KWW21811.1"/>
    <property type="molecule type" value="Genomic_DNA"/>
</dbReference>
<keyword evidence="2" id="KW-1185">Reference proteome</keyword>